<keyword evidence="6" id="KW-1185">Reference proteome</keyword>
<gene>
    <name evidence="5" type="ORF">FD50_GL001271</name>
</gene>
<dbReference type="OrthoDB" id="2138002at2"/>
<evidence type="ECO:0008006" key="7">
    <source>
        <dbReference type="Google" id="ProtNLM"/>
    </source>
</evidence>
<protein>
    <recommendedName>
        <fullName evidence="7">Integral membrane protein</fullName>
    </recommendedName>
</protein>
<keyword evidence="1" id="KW-0175">Coiled coil</keyword>
<evidence type="ECO:0000313" key="5">
    <source>
        <dbReference type="EMBL" id="KRL97705.1"/>
    </source>
</evidence>
<accession>A0A0R1UWS0</accession>
<sequence>MQKRNWFLMMFAFAIGIFVFPALSVQADSYKISHYHAQVDIQKNGDAVLTQRVTYNFSGSFHGVYYNQELKGNAAVSDLRVAIQAGTQQQVLQQAENGENNTYQATSSKNELKLKIYHTVKNQEVTFIYRYRLHQVITNYRDTAELNWKIVGSKWDTELNDVQLLIQLPATNVEQLQAWTHGNLAGTTTVQKDKGRVLIKLAQNPAGQYIESHLLFPTAVTSQNTNVVDQNAKTRIQKQEAQLAQAANKKRAATKRQTALVRNIVLLVYACLFVGWLVWLARRRGNLRAKLAPIVHSYAVPLFSAEVAQTILKKKAPDSAAFSAYLLELAAAKKIAIKPIKTKKEDYAVELLDKTLLDRYDLLQLLFNDVGDGQQFLLSKLKKFGKGQLAGQKLQAAFSAWQTKVSSQAEEFGFKDLENIKVRNYMWAWMIGLSLVAVLAGFLTWGTWAIGGILLSLAAAYVLSFFYVKRRPPYSQTGWRAYYQLLCFQKMLKDIGRFNLKEVGELILWEQILPYAVAFGLADKVIAALKTNFNTAELETGFGIYYPIIIAGNTNFGSAFNTNFTSAVGNYSSATGGTGGFSGGSSGGFGGGSGGGAF</sequence>
<dbReference type="PATRIC" id="fig|1423801.4.peg.1299"/>
<feature type="domain" description="DUF2207" evidence="3">
    <location>
        <begin position="31"/>
        <end position="216"/>
    </location>
</feature>
<keyword evidence="2" id="KW-1133">Transmembrane helix</keyword>
<reference evidence="5 6" key="1">
    <citation type="journal article" date="2015" name="Genome Announc.">
        <title>Expanding the biotechnology potential of lactobacilli through comparative genomics of 213 strains and associated genera.</title>
        <authorList>
            <person name="Sun Z."/>
            <person name="Harris H.M."/>
            <person name="McCann A."/>
            <person name="Guo C."/>
            <person name="Argimon S."/>
            <person name="Zhang W."/>
            <person name="Yang X."/>
            <person name="Jeffery I.B."/>
            <person name="Cooney J.C."/>
            <person name="Kagawa T.F."/>
            <person name="Liu W."/>
            <person name="Song Y."/>
            <person name="Salvetti E."/>
            <person name="Wrobel A."/>
            <person name="Rasinkangas P."/>
            <person name="Parkhill J."/>
            <person name="Rea M.C."/>
            <person name="O'Sullivan O."/>
            <person name="Ritari J."/>
            <person name="Douillard F.P."/>
            <person name="Paul Ross R."/>
            <person name="Yang R."/>
            <person name="Briner A.E."/>
            <person name="Felis G.E."/>
            <person name="de Vos W.M."/>
            <person name="Barrangou R."/>
            <person name="Klaenhammer T.R."/>
            <person name="Caufield P.W."/>
            <person name="Cui Y."/>
            <person name="Zhang H."/>
            <person name="O'Toole P.W."/>
        </authorList>
    </citation>
    <scope>NUCLEOTIDE SEQUENCE [LARGE SCALE GENOMIC DNA]</scope>
    <source>
        <strain evidence="5 6">DSM 16230</strain>
    </source>
</reference>
<keyword evidence="2" id="KW-0812">Transmembrane</keyword>
<keyword evidence="2" id="KW-0472">Membrane</keyword>
<evidence type="ECO:0000259" key="4">
    <source>
        <dbReference type="Pfam" id="PF20990"/>
    </source>
</evidence>
<feature type="transmembrane region" description="Helical" evidence="2">
    <location>
        <begin position="425"/>
        <end position="443"/>
    </location>
</feature>
<feature type="domain" description="Predicted membrane protein YciQ-like C-terminal" evidence="4">
    <location>
        <begin position="296"/>
        <end position="529"/>
    </location>
</feature>
<proteinExistence type="predicted"/>
<dbReference type="RefSeq" id="WP_056961129.1">
    <property type="nucleotide sequence ID" value="NZ_AZFQ01000050.1"/>
</dbReference>
<evidence type="ECO:0000313" key="6">
    <source>
        <dbReference type="Proteomes" id="UP000051166"/>
    </source>
</evidence>
<dbReference type="GeneID" id="98308585"/>
<evidence type="ECO:0000259" key="3">
    <source>
        <dbReference type="Pfam" id="PF09972"/>
    </source>
</evidence>
<feature type="coiled-coil region" evidence="1">
    <location>
        <begin position="229"/>
        <end position="256"/>
    </location>
</feature>
<organism evidence="5 6">
    <name type="scientific">Liquorilactobacillus satsumensis DSM 16230 = JCM 12392</name>
    <dbReference type="NCBI Taxonomy" id="1423801"/>
    <lineage>
        <taxon>Bacteria</taxon>
        <taxon>Bacillati</taxon>
        <taxon>Bacillota</taxon>
        <taxon>Bacilli</taxon>
        <taxon>Lactobacillales</taxon>
        <taxon>Lactobacillaceae</taxon>
        <taxon>Liquorilactobacillus</taxon>
    </lineage>
</organism>
<evidence type="ECO:0000256" key="2">
    <source>
        <dbReference type="SAM" id="Phobius"/>
    </source>
</evidence>
<dbReference type="Pfam" id="PF20990">
    <property type="entry name" value="DUF2207_C"/>
    <property type="match status" value="1"/>
</dbReference>
<dbReference type="Proteomes" id="UP000051166">
    <property type="component" value="Unassembled WGS sequence"/>
</dbReference>
<feature type="transmembrane region" description="Helical" evidence="2">
    <location>
        <begin position="449"/>
        <end position="468"/>
    </location>
</feature>
<comment type="caution">
    <text evidence="5">The sequence shown here is derived from an EMBL/GenBank/DDBJ whole genome shotgun (WGS) entry which is preliminary data.</text>
</comment>
<evidence type="ECO:0000256" key="1">
    <source>
        <dbReference type="SAM" id="Coils"/>
    </source>
</evidence>
<name>A0A0R1UWS0_9LACO</name>
<dbReference type="STRING" id="1423801.FD50_GL001271"/>
<feature type="transmembrane region" description="Helical" evidence="2">
    <location>
        <begin position="260"/>
        <end position="281"/>
    </location>
</feature>
<dbReference type="InterPro" id="IPR018702">
    <property type="entry name" value="DUF2207"/>
</dbReference>
<dbReference type="AlphaFoldDB" id="A0A0R1UWS0"/>
<dbReference type="EMBL" id="AZFQ01000050">
    <property type="protein sequence ID" value="KRL97705.1"/>
    <property type="molecule type" value="Genomic_DNA"/>
</dbReference>
<dbReference type="InterPro" id="IPR048389">
    <property type="entry name" value="YciQ-like_C"/>
</dbReference>
<dbReference type="Pfam" id="PF09972">
    <property type="entry name" value="DUF2207"/>
    <property type="match status" value="1"/>
</dbReference>